<evidence type="ECO:0000313" key="1">
    <source>
        <dbReference type="EMBL" id="VDK80638.1"/>
    </source>
</evidence>
<sequence>MAFSNGEERKRKEYREDTDVYPRYLVTPNKKYIEHSLKYFSKMFSNERYTDMLGNLSRQIYEYYFDNLEV</sequence>
<keyword evidence="2" id="KW-1185">Reference proteome</keyword>
<organism evidence="1 2">
    <name type="scientific">Cylicostephanus goldi</name>
    <name type="common">Nematode worm</name>
    <dbReference type="NCBI Taxonomy" id="71465"/>
    <lineage>
        <taxon>Eukaryota</taxon>
        <taxon>Metazoa</taxon>
        <taxon>Ecdysozoa</taxon>
        <taxon>Nematoda</taxon>
        <taxon>Chromadorea</taxon>
        <taxon>Rhabditida</taxon>
        <taxon>Rhabditina</taxon>
        <taxon>Rhabditomorpha</taxon>
        <taxon>Strongyloidea</taxon>
        <taxon>Strongylidae</taxon>
        <taxon>Cylicostephanus</taxon>
    </lineage>
</organism>
<evidence type="ECO:0000313" key="2">
    <source>
        <dbReference type="Proteomes" id="UP000271889"/>
    </source>
</evidence>
<protein>
    <submittedName>
        <fullName evidence="1">Uncharacterized protein</fullName>
    </submittedName>
</protein>
<name>A0A3P6UMY7_CYLGO</name>
<dbReference type="EMBL" id="UYRV01027226">
    <property type="protein sequence ID" value="VDK80638.1"/>
    <property type="molecule type" value="Genomic_DNA"/>
</dbReference>
<proteinExistence type="predicted"/>
<dbReference type="Proteomes" id="UP000271889">
    <property type="component" value="Unassembled WGS sequence"/>
</dbReference>
<dbReference type="AlphaFoldDB" id="A0A3P6UMY7"/>
<reference evidence="1 2" key="1">
    <citation type="submission" date="2018-11" db="EMBL/GenBank/DDBJ databases">
        <authorList>
            <consortium name="Pathogen Informatics"/>
        </authorList>
    </citation>
    <scope>NUCLEOTIDE SEQUENCE [LARGE SCALE GENOMIC DNA]</scope>
</reference>
<accession>A0A3P6UMY7</accession>
<gene>
    <name evidence="1" type="ORF">CGOC_LOCUS7736</name>
</gene>
<dbReference type="OrthoDB" id="2274644at2759"/>